<reference evidence="2 3" key="1">
    <citation type="submission" date="2018-02" db="EMBL/GenBank/DDBJ databases">
        <title>Draft genome sequences of Elsinoe sp., causing black scab on jojoba.</title>
        <authorList>
            <person name="Stodart B."/>
            <person name="Jeffress S."/>
            <person name="Ash G."/>
            <person name="Arun Chinnappa K."/>
        </authorList>
    </citation>
    <scope>NUCLEOTIDE SEQUENCE [LARGE SCALE GENOMIC DNA]</scope>
    <source>
        <strain evidence="2 3">Hillstone_2</strain>
    </source>
</reference>
<dbReference type="Proteomes" id="UP000308133">
    <property type="component" value="Unassembled WGS sequence"/>
</dbReference>
<protein>
    <submittedName>
        <fullName evidence="2">Uncharacterized protein</fullName>
    </submittedName>
</protein>
<name>A0A4U7ARL2_9PEZI</name>
<organism evidence="2 3">
    <name type="scientific">Elsinoe australis</name>
    <dbReference type="NCBI Taxonomy" id="40998"/>
    <lineage>
        <taxon>Eukaryota</taxon>
        <taxon>Fungi</taxon>
        <taxon>Dikarya</taxon>
        <taxon>Ascomycota</taxon>
        <taxon>Pezizomycotina</taxon>
        <taxon>Dothideomycetes</taxon>
        <taxon>Dothideomycetidae</taxon>
        <taxon>Myriangiales</taxon>
        <taxon>Elsinoaceae</taxon>
        <taxon>Elsinoe</taxon>
    </lineage>
</organism>
<dbReference type="EMBL" id="PTQR01000131">
    <property type="protein sequence ID" value="TKX18154.1"/>
    <property type="molecule type" value="Genomic_DNA"/>
</dbReference>
<feature type="region of interest" description="Disordered" evidence="1">
    <location>
        <begin position="116"/>
        <end position="406"/>
    </location>
</feature>
<comment type="caution">
    <text evidence="2">The sequence shown here is derived from an EMBL/GenBank/DDBJ whole genome shotgun (WGS) entry which is preliminary data.</text>
</comment>
<feature type="compositionally biased region" description="Pro residues" evidence="1">
    <location>
        <begin position="192"/>
        <end position="203"/>
    </location>
</feature>
<feature type="region of interest" description="Disordered" evidence="1">
    <location>
        <begin position="1"/>
        <end position="99"/>
    </location>
</feature>
<dbReference type="AlphaFoldDB" id="A0A4U7ARL2"/>
<gene>
    <name evidence="2" type="ORF">C1H76_9627</name>
</gene>
<sequence length="406" mass="44683">MSPASIKSDRTVSQLLPDKPPSDAQIASHAAPDKNSKRPFSAQTQGTVFEEDRTPWSPGLQKPAPIQLNFNFAPDRHTRDTPGSIPPFPVVPRRRSNQSLKSMNLSLTIPKKTPLERSIAEDLDTSKEVNTGDQIAGVPHQTPKSANPNQTLSAGSTSSYLPAYYTSTDSRTPIIPLKSPSRPYIPQHAFRSPPPQKPLPKAPLPHRRPSRASETSFESVDPNEITPEEELDRRINPENASPISGLRYPKIPRSANQAIPRSPPISPQRWASPHDAHPLTRSGTLASKRRGVEAANDMQRRLGLAEPFQAKAPHSAQKKNRDSFLSYETPARKPVNRPTNPNAFITPPRTSSQANRVERPKLSVFPNTTPTPPRGRDMMQTASPARGPRLTPTKRGDDLFLAVNSP</sequence>
<evidence type="ECO:0000256" key="1">
    <source>
        <dbReference type="SAM" id="MobiDB-lite"/>
    </source>
</evidence>
<feature type="compositionally biased region" description="Polar residues" evidence="1">
    <location>
        <begin position="337"/>
        <end position="355"/>
    </location>
</feature>
<feature type="compositionally biased region" description="Basic and acidic residues" evidence="1">
    <location>
        <begin position="116"/>
        <end position="127"/>
    </location>
</feature>
<evidence type="ECO:0000313" key="3">
    <source>
        <dbReference type="Proteomes" id="UP000308133"/>
    </source>
</evidence>
<proteinExistence type="predicted"/>
<accession>A0A4U7ARL2</accession>
<feature type="compositionally biased region" description="Polar residues" evidence="1">
    <location>
        <begin position="142"/>
        <end position="171"/>
    </location>
</feature>
<evidence type="ECO:0000313" key="2">
    <source>
        <dbReference type="EMBL" id="TKX18154.1"/>
    </source>
</evidence>